<sequence>MSHKLKTWLKELFLSLLSIFFSAFVLPFLLVLFVFPLYAYRRIVIFFATVFKPEFHTLGRLPYSDLVDRVENVLDKRKMYIPIISLLFLISRTTSIQLRQHAGFARLLQNGDGLTADQLRTGVDVDDWFVPIRSDHYPPSSRGCPR</sequence>
<proteinExistence type="predicted"/>
<accession>A0A226EXM8</accession>
<name>A0A226EXM8_FOLCA</name>
<feature type="transmembrane region" description="Helical" evidence="1">
    <location>
        <begin position="12"/>
        <end position="38"/>
    </location>
</feature>
<dbReference type="EMBL" id="LNIX01000001">
    <property type="protein sequence ID" value="OXA61366.1"/>
    <property type="molecule type" value="Genomic_DNA"/>
</dbReference>
<reference evidence="2 3" key="1">
    <citation type="submission" date="2015-12" db="EMBL/GenBank/DDBJ databases">
        <title>The genome of Folsomia candida.</title>
        <authorList>
            <person name="Faddeeva A."/>
            <person name="Derks M.F."/>
            <person name="Anvar Y."/>
            <person name="Smit S."/>
            <person name="Van Straalen N."/>
            <person name="Roelofs D."/>
        </authorList>
    </citation>
    <scope>NUCLEOTIDE SEQUENCE [LARGE SCALE GENOMIC DNA]</scope>
    <source>
        <strain evidence="2 3">VU population</strain>
        <tissue evidence="2">Whole body</tissue>
    </source>
</reference>
<dbReference type="AlphaFoldDB" id="A0A226EXM8"/>
<keyword evidence="1" id="KW-0812">Transmembrane</keyword>
<evidence type="ECO:0000313" key="2">
    <source>
        <dbReference type="EMBL" id="OXA61366.1"/>
    </source>
</evidence>
<protein>
    <submittedName>
        <fullName evidence="2">Uncharacterized protein</fullName>
    </submittedName>
</protein>
<keyword evidence="1" id="KW-1133">Transmembrane helix</keyword>
<evidence type="ECO:0000256" key="1">
    <source>
        <dbReference type="SAM" id="Phobius"/>
    </source>
</evidence>
<dbReference type="Proteomes" id="UP000198287">
    <property type="component" value="Unassembled WGS sequence"/>
</dbReference>
<gene>
    <name evidence="2" type="ORF">Fcan01_00032</name>
</gene>
<organism evidence="2 3">
    <name type="scientific">Folsomia candida</name>
    <name type="common">Springtail</name>
    <dbReference type="NCBI Taxonomy" id="158441"/>
    <lineage>
        <taxon>Eukaryota</taxon>
        <taxon>Metazoa</taxon>
        <taxon>Ecdysozoa</taxon>
        <taxon>Arthropoda</taxon>
        <taxon>Hexapoda</taxon>
        <taxon>Collembola</taxon>
        <taxon>Entomobryomorpha</taxon>
        <taxon>Isotomoidea</taxon>
        <taxon>Isotomidae</taxon>
        <taxon>Proisotominae</taxon>
        <taxon>Folsomia</taxon>
    </lineage>
</organism>
<comment type="caution">
    <text evidence="2">The sequence shown here is derived from an EMBL/GenBank/DDBJ whole genome shotgun (WGS) entry which is preliminary data.</text>
</comment>
<keyword evidence="3" id="KW-1185">Reference proteome</keyword>
<evidence type="ECO:0000313" key="3">
    <source>
        <dbReference type="Proteomes" id="UP000198287"/>
    </source>
</evidence>
<keyword evidence="1" id="KW-0472">Membrane</keyword>